<accession>A0ABS4IMM0</accession>
<keyword evidence="2" id="KW-1185">Reference proteome</keyword>
<reference evidence="1 2" key="1">
    <citation type="submission" date="2021-03" db="EMBL/GenBank/DDBJ databases">
        <title>Genomic Encyclopedia of Type Strains, Phase IV (KMG-IV): sequencing the most valuable type-strain genomes for metagenomic binning, comparative biology and taxonomic classification.</title>
        <authorList>
            <person name="Goeker M."/>
        </authorList>
    </citation>
    <scope>NUCLEOTIDE SEQUENCE [LARGE SCALE GENOMIC DNA]</scope>
    <source>
        <strain evidence="1 2">DSM 26048</strain>
    </source>
</reference>
<proteinExistence type="predicted"/>
<protein>
    <submittedName>
        <fullName evidence="1">Uncharacterized protein</fullName>
    </submittedName>
</protein>
<evidence type="ECO:0000313" key="1">
    <source>
        <dbReference type="EMBL" id="MBP1988823.1"/>
    </source>
</evidence>
<comment type="caution">
    <text evidence="1">The sequence shown here is derived from an EMBL/GenBank/DDBJ whole genome shotgun (WGS) entry which is preliminary data.</text>
</comment>
<evidence type="ECO:0000313" key="2">
    <source>
        <dbReference type="Proteomes" id="UP001519287"/>
    </source>
</evidence>
<gene>
    <name evidence="1" type="ORF">J2Z66_000418</name>
</gene>
<dbReference type="EMBL" id="JAGGLB010000001">
    <property type="protein sequence ID" value="MBP1988823.1"/>
    <property type="molecule type" value="Genomic_DNA"/>
</dbReference>
<dbReference type="Proteomes" id="UP001519287">
    <property type="component" value="Unassembled WGS sequence"/>
</dbReference>
<sequence length="72" mass="8140">MCHNVHSQAEAAIVGGRPHTFGQLNLTTLEERYNVRMSRFVLTSASIRPQSFPPHRTQVTNTHLKEAARRVS</sequence>
<name>A0ABS4IMM0_9BACL</name>
<organism evidence="1 2">
    <name type="scientific">Paenibacillus eucommiae</name>
    <dbReference type="NCBI Taxonomy" id="1355755"/>
    <lineage>
        <taxon>Bacteria</taxon>
        <taxon>Bacillati</taxon>
        <taxon>Bacillota</taxon>
        <taxon>Bacilli</taxon>
        <taxon>Bacillales</taxon>
        <taxon>Paenibacillaceae</taxon>
        <taxon>Paenibacillus</taxon>
    </lineage>
</organism>